<evidence type="ECO:0000313" key="2">
    <source>
        <dbReference type="EMBL" id="GIG99422.1"/>
    </source>
</evidence>
<feature type="region of interest" description="Disordered" evidence="1">
    <location>
        <begin position="1"/>
        <end position="21"/>
    </location>
</feature>
<protein>
    <submittedName>
        <fullName evidence="2">Uncharacterized protein</fullName>
    </submittedName>
</protein>
<proteinExistence type="predicted"/>
<reference evidence="2 3" key="1">
    <citation type="submission" date="2021-01" db="EMBL/GenBank/DDBJ databases">
        <title>Whole genome shotgun sequence of Plantactinospora mayteni NBRC 109088.</title>
        <authorList>
            <person name="Komaki H."/>
            <person name="Tamura T."/>
        </authorList>
    </citation>
    <scope>NUCLEOTIDE SEQUENCE [LARGE SCALE GENOMIC DNA]</scope>
    <source>
        <strain evidence="2 3">NBRC 109088</strain>
    </source>
</reference>
<evidence type="ECO:0000256" key="1">
    <source>
        <dbReference type="SAM" id="MobiDB-lite"/>
    </source>
</evidence>
<organism evidence="2 3">
    <name type="scientific">Plantactinospora mayteni</name>
    <dbReference type="NCBI Taxonomy" id="566021"/>
    <lineage>
        <taxon>Bacteria</taxon>
        <taxon>Bacillati</taxon>
        <taxon>Actinomycetota</taxon>
        <taxon>Actinomycetes</taxon>
        <taxon>Micromonosporales</taxon>
        <taxon>Micromonosporaceae</taxon>
        <taxon>Plantactinospora</taxon>
    </lineage>
</organism>
<gene>
    <name evidence="2" type="ORF">Pma05_59950</name>
</gene>
<dbReference type="EMBL" id="BONX01000044">
    <property type="protein sequence ID" value="GIG99422.1"/>
    <property type="molecule type" value="Genomic_DNA"/>
</dbReference>
<name>A0ABQ4EXN1_9ACTN</name>
<sequence length="59" mass="6279">MGPPRATPHRGSNALRIEPGSPGQTLCGHFDKYLFEGGPEILCEVAEAMVAGRRSISGR</sequence>
<accession>A0ABQ4EXN1</accession>
<dbReference type="Proteomes" id="UP000621500">
    <property type="component" value="Unassembled WGS sequence"/>
</dbReference>
<comment type="caution">
    <text evidence="2">The sequence shown here is derived from an EMBL/GenBank/DDBJ whole genome shotgun (WGS) entry which is preliminary data.</text>
</comment>
<evidence type="ECO:0000313" key="3">
    <source>
        <dbReference type="Proteomes" id="UP000621500"/>
    </source>
</evidence>
<keyword evidence="3" id="KW-1185">Reference proteome</keyword>